<dbReference type="Pfam" id="PF21049">
    <property type="entry name" value="CFA69_ARM_rpt"/>
    <property type="match status" value="1"/>
</dbReference>
<dbReference type="PANTHER" id="PTHR14716">
    <property type="entry name" value="CILIA- AND FLAGELLA-ASSOCIATED PROTEIN 69"/>
    <property type="match status" value="1"/>
</dbReference>
<dbReference type="InterPro" id="IPR006073">
    <property type="entry name" value="GTP-bd"/>
</dbReference>
<dbReference type="SUPFAM" id="SSF52540">
    <property type="entry name" value="P-loop containing nucleoside triphosphate hydrolases"/>
    <property type="match status" value="1"/>
</dbReference>
<sequence>MVFLGDTAINQDLCDQGVINILTGILIKTAEQYKEDDAISLELKADMLLILSTLCENDLHRKELFGGDGVEILKKLMRIDPSTFYSGLGHNKLILATLDCIWSCIVGCYTIEDIFLEKEGIFLLLDLLEVGEIWHEISSELKEEGIRPTTPDLKDLETIEHVTAEVGEKVIILQAEILENQQQKDLQDEQEMYAEIRNNYKQREIAVKAWEQYLARTSNYEVLKNLKQFQDESIELSKPKIVQQDSLFHATILPGPTTTTFCGRQLAVESTPTELTGGPLANTELGLERASIRGGALQKTKAAKDLDQFQISSYGNFVDNLRVYVRGGSGGMGLPRLGGQGGKGGDVWVVAKDGSSLKKINDKYSTKRFVAGIGANSSIHCLKGDKGKDYELHVPTGVSVTTDDGKVLGELNKVGERMLVAHGGSGGSFLSNFLPAKGDINIIRLDLKLIADVGLVGFPNAGKSSLLSQLSHAKPEIAHYPYFVHLLPEDMIPKSLLKFSHIIPVSASSGFGIEELKTTIRRSLDEQAFQEKQEHHRQKLLDLQASTPEKNGTVKSHETKGV</sequence>
<dbReference type="PRINTS" id="PR00326">
    <property type="entry name" value="GTP1OBG"/>
</dbReference>
<dbReference type="InterPro" id="IPR031167">
    <property type="entry name" value="G_OBG"/>
</dbReference>
<dbReference type="InterPro" id="IPR006169">
    <property type="entry name" value="GTP1_OBG_dom"/>
</dbReference>
<keyword evidence="7" id="KW-1185">Reference proteome</keyword>
<dbReference type="AlphaFoldDB" id="A0A8X7XA88"/>
<dbReference type="GO" id="GO:0005525">
    <property type="term" value="F:GTP binding"/>
    <property type="evidence" value="ECO:0007669"/>
    <property type="project" value="UniProtKB-KW"/>
</dbReference>
<dbReference type="Pfam" id="PF01926">
    <property type="entry name" value="MMR_HSR1"/>
    <property type="match status" value="1"/>
</dbReference>
<dbReference type="GO" id="GO:1990834">
    <property type="term" value="P:response to odorant"/>
    <property type="evidence" value="ECO:0007669"/>
    <property type="project" value="TreeGrafter"/>
</dbReference>
<keyword evidence="2" id="KW-0342">GTP-binding</keyword>
<evidence type="ECO:0000313" key="7">
    <source>
        <dbReference type="Proteomes" id="UP000886611"/>
    </source>
</evidence>
<feature type="region of interest" description="Disordered" evidence="3">
    <location>
        <begin position="535"/>
        <end position="562"/>
    </location>
</feature>
<gene>
    <name evidence="6" type="primary">Gtpbp10</name>
    <name evidence="6" type="ORF">GTO96_0009493</name>
</gene>
<dbReference type="InterPro" id="IPR016024">
    <property type="entry name" value="ARM-type_fold"/>
</dbReference>
<dbReference type="SUPFAM" id="SSF48371">
    <property type="entry name" value="ARM repeat"/>
    <property type="match status" value="1"/>
</dbReference>
<dbReference type="GO" id="GO:0042254">
    <property type="term" value="P:ribosome biogenesis"/>
    <property type="evidence" value="ECO:0007669"/>
    <property type="project" value="UniProtKB-UniRule"/>
</dbReference>
<accession>A0A8X7XA88</accession>
<dbReference type="InterPro" id="IPR027417">
    <property type="entry name" value="P-loop_NTPase"/>
</dbReference>
<evidence type="ECO:0000256" key="1">
    <source>
        <dbReference type="ARBA" id="ARBA00022741"/>
    </source>
</evidence>
<evidence type="ECO:0000256" key="3">
    <source>
        <dbReference type="SAM" id="MobiDB-lite"/>
    </source>
</evidence>
<dbReference type="GO" id="GO:0097225">
    <property type="term" value="C:sperm midpiece"/>
    <property type="evidence" value="ECO:0007669"/>
    <property type="project" value="TreeGrafter"/>
</dbReference>
<dbReference type="Gene3D" id="2.70.210.12">
    <property type="entry name" value="GTP1/OBG domain"/>
    <property type="match status" value="1"/>
</dbReference>
<dbReference type="GO" id="GO:0097730">
    <property type="term" value="C:non-motile cilium"/>
    <property type="evidence" value="ECO:0007669"/>
    <property type="project" value="TreeGrafter"/>
</dbReference>
<protein>
    <submittedName>
        <fullName evidence="6">GTPBA protein</fullName>
    </submittedName>
</protein>
<organism evidence="6 7">
    <name type="scientific">Polypterus senegalus</name>
    <name type="common">Senegal bichir</name>
    <dbReference type="NCBI Taxonomy" id="55291"/>
    <lineage>
        <taxon>Eukaryota</taxon>
        <taxon>Metazoa</taxon>
        <taxon>Chordata</taxon>
        <taxon>Craniata</taxon>
        <taxon>Vertebrata</taxon>
        <taxon>Euteleostomi</taxon>
        <taxon>Actinopterygii</taxon>
        <taxon>Polypteriformes</taxon>
        <taxon>Polypteridae</taxon>
        <taxon>Polypterus</taxon>
    </lineage>
</organism>
<comment type="caution">
    <text evidence="6">The sequence shown here is derived from an EMBL/GenBank/DDBJ whole genome shotgun (WGS) entry which is preliminary data.</text>
</comment>
<dbReference type="Proteomes" id="UP000886611">
    <property type="component" value="Unassembled WGS sequence"/>
</dbReference>
<proteinExistence type="predicted"/>
<feature type="non-terminal residue" evidence="6">
    <location>
        <position position="562"/>
    </location>
</feature>
<evidence type="ECO:0000313" key="6">
    <source>
        <dbReference type="EMBL" id="KAG2465018.1"/>
    </source>
</evidence>
<name>A0A8X7XA88_POLSE</name>
<dbReference type="PANTHER" id="PTHR14716:SF0">
    <property type="entry name" value="CILIA- AND FLAGELLA-ASSOCIATED PROTEIN 69"/>
    <property type="match status" value="1"/>
</dbReference>
<dbReference type="InterPro" id="IPR048733">
    <property type="entry name" value="CFA69_ARM_dom"/>
</dbReference>
<evidence type="ECO:0000259" key="5">
    <source>
        <dbReference type="PROSITE" id="PS51883"/>
    </source>
</evidence>
<dbReference type="InterPro" id="IPR036726">
    <property type="entry name" value="GTP1_OBG_dom_sf"/>
</dbReference>
<dbReference type="SUPFAM" id="SSF82051">
    <property type="entry name" value="Obg GTP-binding protein N-terminal domain"/>
    <property type="match status" value="1"/>
</dbReference>
<reference evidence="6 7" key="1">
    <citation type="journal article" date="2021" name="Cell">
        <title>Tracing the genetic footprints of vertebrate landing in non-teleost ray-finned fishes.</title>
        <authorList>
            <person name="Bi X."/>
            <person name="Wang K."/>
            <person name="Yang L."/>
            <person name="Pan H."/>
            <person name="Jiang H."/>
            <person name="Wei Q."/>
            <person name="Fang M."/>
            <person name="Yu H."/>
            <person name="Zhu C."/>
            <person name="Cai Y."/>
            <person name="He Y."/>
            <person name="Gan X."/>
            <person name="Zeng H."/>
            <person name="Yu D."/>
            <person name="Zhu Y."/>
            <person name="Jiang H."/>
            <person name="Qiu Q."/>
            <person name="Yang H."/>
            <person name="Zhang Y.E."/>
            <person name="Wang W."/>
            <person name="Zhu M."/>
            <person name="He S."/>
            <person name="Zhang G."/>
        </authorList>
    </citation>
    <scope>NUCLEOTIDE SEQUENCE [LARGE SCALE GENOMIC DNA]</scope>
    <source>
        <strain evidence="6">Bchr_013</strain>
    </source>
</reference>
<dbReference type="PROSITE" id="PS51883">
    <property type="entry name" value="OBG"/>
    <property type="match status" value="1"/>
</dbReference>
<dbReference type="GO" id="GO:0042048">
    <property type="term" value="P:olfactory behavior"/>
    <property type="evidence" value="ECO:0007669"/>
    <property type="project" value="TreeGrafter"/>
</dbReference>
<dbReference type="PROSITE" id="PS51710">
    <property type="entry name" value="G_OBG"/>
    <property type="match status" value="1"/>
</dbReference>
<feature type="domain" description="Obg" evidence="5">
    <location>
        <begin position="315"/>
        <end position="450"/>
    </location>
</feature>
<feature type="compositionally biased region" description="Polar residues" evidence="3">
    <location>
        <begin position="544"/>
        <end position="554"/>
    </location>
</feature>
<feature type="domain" description="OBG-type G" evidence="4">
    <location>
        <begin position="451"/>
        <end position="481"/>
    </location>
</feature>
<evidence type="ECO:0000256" key="2">
    <source>
        <dbReference type="ARBA" id="ARBA00023134"/>
    </source>
</evidence>
<dbReference type="Pfam" id="PF01018">
    <property type="entry name" value="GTP1_OBG"/>
    <property type="match status" value="1"/>
</dbReference>
<keyword evidence="1" id="KW-0547">Nucleotide-binding</keyword>
<evidence type="ECO:0000259" key="4">
    <source>
        <dbReference type="PROSITE" id="PS51710"/>
    </source>
</evidence>
<dbReference type="EMBL" id="JAATIS010002524">
    <property type="protein sequence ID" value="KAG2465018.1"/>
    <property type="molecule type" value="Genomic_DNA"/>
</dbReference>
<feature type="non-terminal residue" evidence="6">
    <location>
        <position position="1"/>
    </location>
</feature>
<dbReference type="GO" id="GO:1902093">
    <property type="term" value="P:positive regulation of flagellated sperm motility"/>
    <property type="evidence" value="ECO:0007669"/>
    <property type="project" value="TreeGrafter"/>
</dbReference>
<dbReference type="InterPro" id="IPR048732">
    <property type="entry name" value="CFA69"/>
</dbReference>
<dbReference type="Gene3D" id="3.40.50.300">
    <property type="entry name" value="P-loop containing nucleotide triphosphate hydrolases"/>
    <property type="match status" value="1"/>
</dbReference>